<dbReference type="GO" id="GO:0006351">
    <property type="term" value="P:DNA-templated transcription"/>
    <property type="evidence" value="ECO:0007669"/>
    <property type="project" value="InterPro"/>
</dbReference>
<dbReference type="InterPro" id="IPR001138">
    <property type="entry name" value="Zn2Cys6_DnaBD"/>
</dbReference>
<dbReference type="RefSeq" id="XP_031880269.1">
    <property type="nucleotide sequence ID" value="XM_032022891.1"/>
</dbReference>
<dbReference type="InParanoid" id="A0A7J6JD62"/>
<dbReference type="CDD" id="cd12148">
    <property type="entry name" value="fungal_TF_MHR"/>
    <property type="match status" value="1"/>
</dbReference>
<comment type="subcellular location">
    <subcellularLocation>
        <location evidence="1">Nucleus</location>
    </subcellularLocation>
</comment>
<dbReference type="InterPro" id="IPR036864">
    <property type="entry name" value="Zn2-C6_fun-type_DNA-bd_sf"/>
</dbReference>
<sequence>MNAGGDFFPVQRIAQACLQCRRKKCRCTGDRPVCGHCRRLGLDCVYGEENPRQRSLDSEPHVEPDASSREATTTVLRRLSILDNKMENVTARLSTIEDRLTSLLDLHLSGSVQASHAARNPRNGTDAPNLASNQGQSVVAEQEAPAPMDVGVPEDVVAAAVDAYFFYCHNQPYSFFHEAHFRRRLSERTVPTHLLLTIVATAGRFCSHPYFTGRVHEASVDCANRAWKLIVSDCFTEGTGTEISAVQTVALLGLFDFTAGRSRHGSAWVKVGMSVRMAQDCGLMLENATHLPYMEQEERRRVFWSVYLLDRLVSCGRGRPPAIVDASCHLQLPCEEVVWKNEVWSKTQSLDEMTNRALTVPQSQGSFAHVIAMAQILGRSAQYMLQEFNIRSPHPPWDRSSDFAALESDLLHFESSLRIQQPLQQVLAPYISADGVVDYHTTGPIIFSRAFYHLCYCLLNHPFLLKRRIDTCRTLAPTSFLTRSSDLGWLHAQHMLALIRDARGLGCSFHSSSSGYCATVAGSIIALRTGDSDLAVSQRAQVLLEEALSYLDTLGRHWNNVSSMATVLRRMVYDGFLGGSLCSSELQRANITLAEEETLWAVVDYNTMSSTVSEEALNNNQDLSSIWLDSWTDLFGVSGDQIAPLTPNPL</sequence>
<feature type="compositionally biased region" description="Basic and acidic residues" evidence="6">
    <location>
        <begin position="51"/>
        <end position="68"/>
    </location>
</feature>
<dbReference type="PROSITE" id="PS00463">
    <property type="entry name" value="ZN2_CY6_FUNGAL_1"/>
    <property type="match status" value="1"/>
</dbReference>
<evidence type="ECO:0000313" key="8">
    <source>
        <dbReference type="EMBL" id="KAF4487250.1"/>
    </source>
</evidence>
<dbReference type="OrthoDB" id="424974at2759"/>
<evidence type="ECO:0000256" key="2">
    <source>
        <dbReference type="ARBA" id="ARBA00022723"/>
    </source>
</evidence>
<evidence type="ECO:0000256" key="3">
    <source>
        <dbReference type="ARBA" id="ARBA00023015"/>
    </source>
</evidence>
<reference evidence="8 9" key="2">
    <citation type="submission" date="2020-04" db="EMBL/GenBank/DDBJ databases">
        <title>Genome sequencing and assembly of multiple isolates from the Colletotrichum gloeosporioides species complex.</title>
        <authorList>
            <person name="Gan P."/>
            <person name="Shirasu K."/>
        </authorList>
    </citation>
    <scope>NUCLEOTIDE SEQUENCE [LARGE SCALE GENOMIC DNA]</scope>
    <source>
        <strain evidence="8 9">Nara gc5</strain>
    </source>
</reference>
<gene>
    <name evidence="8" type="ORF">CGGC5_v006232</name>
</gene>
<evidence type="ECO:0000313" key="9">
    <source>
        <dbReference type="Proteomes" id="UP000011096"/>
    </source>
</evidence>
<dbReference type="SUPFAM" id="SSF57701">
    <property type="entry name" value="Zn2/Cys6 DNA-binding domain"/>
    <property type="match status" value="1"/>
</dbReference>
<evidence type="ECO:0000256" key="1">
    <source>
        <dbReference type="ARBA" id="ARBA00004123"/>
    </source>
</evidence>
<dbReference type="GO" id="GO:0008270">
    <property type="term" value="F:zinc ion binding"/>
    <property type="evidence" value="ECO:0007669"/>
    <property type="project" value="InterPro"/>
</dbReference>
<dbReference type="SMART" id="SM00066">
    <property type="entry name" value="GAL4"/>
    <property type="match status" value="1"/>
</dbReference>
<dbReference type="SMART" id="SM00906">
    <property type="entry name" value="Fungal_trans"/>
    <property type="match status" value="1"/>
</dbReference>
<reference evidence="8 9" key="1">
    <citation type="submission" date="2012-08" db="EMBL/GenBank/DDBJ databases">
        <authorList>
            <person name="Gan P.H.P."/>
            <person name="Ikeda K."/>
            <person name="Irieda H."/>
            <person name="Narusaka M."/>
            <person name="O'Connell R.J."/>
            <person name="Narusaka Y."/>
            <person name="Takano Y."/>
            <person name="Kubo Y."/>
            <person name="Shirasu K."/>
        </authorList>
    </citation>
    <scope>NUCLEOTIDE SEQUENCE [LARGE SCALE GENOMIC DNA]</scope>
    <source>
        <strain evidence="8 9">Nara gc5</strain>
    </source>
</reference>
<keyword evidence="4" id="KW-0804">Transcription</keyword>
<accession>A0A7J6JD62</accession>
<dbReference type="GO" id="GO:0000981">
    <property type="term" value="F:DNA-binding transcription factor activity, RNA polymerase II-specific"/>
    <property type="evidence" value="ECO:0007669"/>
    <property type="project" value="InterPro"/>
</dbReference>
<dbReference type="CDD" id="cd00067">
    <property type="entry name" value="GAL4"/>
    <property type="match status" value="1"/>
</dbReference>
<dbReference type="GO" id="GO:0003677">
    <property type="term" value="F:DNA binding"/>
    <property type="evidence" value="ECO:0007669"/>
    <property type="project" value="InterPro"/>
</dbReference>
<dbReference type="PANTHER" id="PTHR47338:SF4">
    <property type="entry name" value="ZN(II)2CYS6 TRANSCRIPTION FACTOR (EUROFUNG)"/>
    <property type="match status" value="1"/>
</dbReference>
<organism evidence="8 9">
    <name type="scientific">Colletotrichum fructicola (strain Nara gc5)</name>
    <name type="common">Anthracnose fungus</name>
    <name type="synonym">Colletotrichum gloeosporioides (strain Nara gc5)</name>
    <dbReference type="NCBI Taxonomy" id="1213859"/>
    <lineage>
        <taxon>Eukaryota</taxon>
        <taxon>Fungi</taxon>
        <taxon>Dikarya</taxon>
        <taxon>Ascomycota</taxon>
        <taxon>Pezizomycotina</taxon>
        <taxon>Sordariomycetes</taxon>
        <taxon>Hypocreomycetidae</taxon>
        <taxon>Glomerellales</taxon>
        <taxon>Glomerellaceae</taxon>
        <taxon>Colletotrichum</taxon>
        <taxon>Colletotrichum gloeosporioides species complex</taxon>
    </lineage>
</organism>
<keyword evidence="3" id="KW-0805">Transcription regulation</keyword>
<dbReference type="EMBL" id="ANPB02000003">
    <property type="protein sequence ID" value="KAF4487250.1"/>
    <property type="molecule type" value="Genomic_DNA"/>
</dbReference>
<proteinExistence type="predicted"/>
<dbReference type="InterPro" id="IPR050815">
    <property type="entry name" value="TF_fung"/>
</dbReference>
<feature type="domain" description="Zn(2)-C6 fungal-type" evidence="7">
    <location>
        <begin position="16"/>
        <end position="46"/>
    </location>
</feature>
<dbReference type="Pfam" id="PF04082">
    <property type="entry name" value="Fungal_trans"/>
    <property type="match status" value="1"/>
</dbReference>
<keyword evidence="9" id="KW-1185">Reference proteome</keyword>
<dbReference type="PROSITE" id="PS50048">
    <property type="entry name" value="ZN2_CY6_FUNGAL_2"/>
    <property type="match status" value="1"/>
</dbReference>
<feature type="region of interest" description="Disordered" evidence="6">
    <location>
        <begin position="51"/>
        <end position="70"/>
    </location>
</feature>
<evidence type="ECO:0000256" key="4">
    <source>
        <dbReference type="ARBA" id="ARBA00023163"/>
    </source>
</evidence>
<keyword evidence="5" id="KW-0539">Nucleus</keyword>
<dbReference type="GeneID" id="43607083"/>
<dbReference type="AlphaFoldDB" id="A0A7J6JD62"/>
<protein>
    <submittedName>
        <fullName evidence="8">Putative transcriptional regulatory protein</fullName>
    </submittedName>
</protein>
<evidence type="ECO:0000259" key="7">
    <source>
        <dbReference type="PROSITE" id="PS50048"/>
    </source>
</evidence>
<name>A0A7J6JD62_COLFN</name>
<dbReference type="Gene3D" id="4.10.240.10">
    <property type="entry name" value="Zn(2)-C6 fungal-type DNA-binding domain"/>
    <property type="match status" value="1"/>
</dbReference>
<dbReference type="PANTHER" id="PTHR47338">
    <property type="entry name" value="ZN(II)2CYS6 TRANSCRIPTION FACTOR (EUROFUNG)-RELATED"/>
    <property type="match status" value="1"/>
</dbReference>
<evidence type="ECO:0000256" key="5">
    <source>
        <dbReference type="ARBA" id="ARBA00023242"/>
    </source>
</evidence>
<dbReference type="GO" id="GO:0005634">
    <property type="term" value="C:nucleus"/>
    <property type="evidence" value="ECO:0007669"/>
    <property type="project" value="UniProtKB-SubCell"/>
</dbReference>
<keyword evidence="2" id="KW-0479">Metal-binding</keyword>
<comment type="caution">
    <text evidence="8">The sequence shown here is derived from an EMBL/GenBank/DDBJ whole genome shotgun (WGS) entry which is preliminary data.</text>
</comment>
<evidence type="ECO:0000256" key="6">
    <source>
        <dbReference type="SAM" id="MobiDB-lite"/>
    </source>
</evidence>
<feature type="region of interest" description="Disordered" evidence="6">
    <location>
        <begin position="114"/>
        <end position="136"/>
    </location>
</feature>
<dbReference type="Pfam" id="PF00172">
    <property type="entry name" value="Zn_clus"/>
    <property type="match status" value="1"/>
</dbReference>
<dbReference type="Proteomes" id="UP000011096">
    <property type="component" value="Unassembled WGS sequence"/>
</dbReference>
<dbReference type="InterPro" id="IPR007219">
    <property type="entry name" value="XnlR_reg_dom"/>
</dbReference>